<feature type="transmembrane region" description="Helical" evidence="1">
    <location>
        <begin position="105"/>
        <end position="128"/>
    </location>
</feature>
<evidence type="ECO:0000256" key="1">
    <source>
        <dbReference type="SAM" id="Phobius"/>
    </source>
</evidence>
<dbReference type="OrthoDB" id="4624at2"/>
<dbReference type="Pfam" id="PF12822">
    <property type="entry name" value="ECF_trnsprt"/>
    <property type="match status" value="1"/>
</dbReference>
<accession>A0A134AL80</accession>
<dbReference type="Gene3D" id="1.10.1760.20">
    <property type="match status" value="1"/>
</dbReference>
<dbReference type="GO" id="GO:0022857">
    <property type="term" value="F:transmembrane transporter activity"/>
    <property type="evidence" value="ECO:0007669"/>
    <property type="project" value="InterPro"/>
</dbReference>
<keyword evidence="1" id="KW-0812">Transmembrane</keyword>
<protein>
    <recommendedName>
        <fullName evidence="4">Folate transporter FolT</fullName>
    </recommendedName>
</protein>
<feature type="transmembrane region" description="Helical" evidence="1">
    <location>
        <begin position="75"/>
        <end position="93"/>
    </location>
</feature>
<proteinExistence type="predicted"/>
<keyword evidence="1" id="KW-0472">Membrane</keyword>
<gene>
    <name evidence="2" type="ORF">HMPREF1863_00170</name>
</gene>
<dbReference type="AlphaFoldDB" id="A0A134AL80"/>
<sequence>MKQFNTKKLTFLAAMVALQIVFARTLGIDLGNYQRISFSFIPVTLASTTLGPIASGIAAIVADIVGFMMKPTGPYFPGFTFNAFLSAALYGVFFYKKDLTIKRIVLANVVITVLVNCLMGTYWVHMLYGNPFQAVLMSKLPFQGLMLVIKIVVQALILDRMSKEAIRLFRD</sequence>
<comment type="caution">
    <text evidence="2">The sequence shown here is derived from an EMBL/GenBank/DDBJ whole genome shotgun (WGS) entry which is preliminary data.</text>
</comment>
<feature type="transmembrane region" description="Helical" evidence="1">
    <location>
        <begin position="140"/>
        <end position="158"/>
    </location>
</feature>
<organism evidence="2 3">
    <name type="scientific">Aedoeadaptatus coxii</name>
    <dbReference type="NCBI Taxonomy" id="755172"/>
    <lineage>
        <taxon>Bacteria</taxon>
        <taxon>Bacillati</taxon>
        <taxon>Bacillota</taxon>
        <taxon>Tissierellia</taxon>
        <taxon>Tissierellales</taxon>
        <taxon>Peptoniphilaceae</taxon>
        <taxon>Aedoeadaptatus</taxon>
    </lineage>
</organism>
<evidence type="ECO:0008006" key="4">
    <source>
        <dbReference type="Google" id="ProtNLM"/>
    </source>
</evidence>
<dbReference type="PATRIC" id="fig|755172.3.peg.163"/>
<dbReference type="InterPro" id="IPR024529">
    <property type="entry name" value="ECF_trnsprt_substrate-spec"/>
</dbReference>
<evidence type="ECO:0000313" key="3">
    <source>
        <dbReference type="Proteomes" id="UP000070442"/>
    </source>
</evidence>
<keyword evidence="3" id="KW-1185">Reference proteome</keyword>
<evidence type="ECO:0000313" key="2">
    <source>
        <dbReference type="EMBL" id="KXB68457.1"/>
    </source>
</evidence>
<dbReference type="RefSeq" id="WP_068366300.1">
    <property type="nucleotide sequence ID" value="NZ_KQ960155.1"/>
</dbReference>
<name>A0A134AL80_9FIRM</name>
<dbReference type="InterPro" id="IPR030949">
    <property type="entry name" value="ECF_S_folate_fam"/>
</dbReference>
<dbReference type="NCBIfam" id="TIGR04518">
    <property type="entry name" value="ECF_S_folT_fam"/>
    <property type="match status" value="1"/>
</dbReference>
<keyword evidence="1" id="KW-1133">Transmembrane helix</keyword>
<dbReference type="Proteomes" id="UP000070442">
    <property type="component" value="Unassembled WGS sequence"/>
</dbReference>
<dbReference type="EMBL" id="LSDG01000002">
    <property type="protein sequence ID" value="KXB68457.1"/>
    <property type="molecule type" value="Genomic_DNA"/>
</dbReference>
<dbReference type="STRING" id="755172.HMPREF1863_00170"/>
<reference evidence="3" key="1">
    <citation type="submission" date="2016-01" db="EMBL/GenBank/DDBJ databases">
        <authorList>
            <person name="Mitreva M."/>
            <person name="Pepin K.H."/>
            <person name="Mihindukulasuriya K.A."/>
            <person name="Fulton R."/>
            <person name="Fronick C."/>
            <person name="O'Laughlin M."/>
            <person name="Miner T."/>
            <person name="Herter B."/>
            <person name="Rosa B.A."/>
            <person name="Cordes M."/>
            <person name="Tomlinson C."/>
            <person name="Wollam A."/>
            <person name="Palsikar V.B."/>
            <person name="Mardis E.R."/>
            <person name="Wilson R.K."/>
        </authorList>
    </citation>
    <scope>NUCLEOTIDE SEQUENCE [LARGE SCALE GENOMIC DNA]</scope>
    <source>
        <strain evidence="3">DNF00729</strain>
    </source>
</reference>